<gene>
    <name evidence="1" type="ORF">IQ215_07965</name>
</gene>
<dbReference type="EMBL" id="JADEWC010000015">
    <property type="protein sequence ID" value="MBE9222632.1"/>
    <property type="molecule type" value="Genomic_DNA"/>
</dbReference>
<comment type="caution">
    <text evidence="1">The sequence shown here is derived from an EMBL/GenBank/DDBJ whole genome shotgun (WGS) entry which is preliminary data.</text>
</comment>
<keyword evidence="2" id="KW-1185">Reference proteome</keyword>
<organism evidence="1 2">
    <name type="scientific">Cyanobacterium stanieri LEGE 03274</name>
    <dbReference type="NCBI Taxonomy" id="1828756"/>
    <lineage>
        <taxon>Bacteria</taxon>
        <taxon>Bacillati</taxon>
        <taxon>Cyanobacteriota</taxon>
        <taxon>Cyanophyceae</taxon>
        <taxon>Oscillatoriophycideae</taxon>
        <taxon>Chroococcales</taxon>
        <taxon>Geminocystaceae</taxon>
        <taxon>Cyanobacterium</taxon>
    </lineage>
</organism>
<evidence type="ECO:0000313" key="1">
    <source>
        <dbReference type="EMBL" id="MBE9222632.1"/>
    </source>
</evidence>
<evidence type="ECO:0000313" key="2">
    <source>
        <dbReference type="Proteomes" id="UP000654604"/>
    </source>
</evidence>
<dbReference type="Proteomes" id="UP000654604">
    <property type="component" value="Unassembled WGS sequence"/>
</dbReference>
<name>A0ABR9V424_9CHRO</name>
<protein>
    <submittedName>
        <fullName evidence="1">Uncharacterized protein</fullName>
    </submittedName>
</protein>
<feature type="non-terminal residue" evidence="1">
    <location>
        <position position="1"/>
    </location>
</feature>
<proteinExistence type="predicted"/>
<accession>A0ABR9V424</accession>
<sequence length="92" mass="10715">TTPHNPELPLSYQPQEIEKIEEKTELSPPPNLDLSDAVDFSQVIDQTTIELKRLGWTQEQGKKYLLETYGKKSRHLLSDQELIEFLTYLQTQ</sequence>
<reference evidence="1 2" key="1">
    <citation type="submission" date="2020-10" db="EMBL/GenBank/DDBJ databases">
        <authorList>
            <person name="Castelo-Branco R."/>
            <person name="Eusebio N."/>
            <person name="Adriana R."/>
            <person name="Vieira A."/>
            <person name="Brugerolle De Fraissinette N."/>
            <person name="Rezende De Castro R."/>
            <person name="Schneider M.P."/>
            <person name="Vasconcelos V."/>
            <person name="Leao P.N."/>
        </authorList>
    </citation>
    <scope>NUCLEOTIDE SEQUENCE [LARGE SCALE GENOMIC DNA]</scope>
    <source>
        <strain evidence="1 2">LEGE 03274</strain>
    </source>
</reference>